<organism evidence="1">
    <name type="scientific">virus sp. ctmTa7</name>
    <dbReference type="NCBI Taxonomy" id="2828255"/>
    <lineage>
        <taxon>Viruses</taxon>
    </lineage>
</organism>
<proteinExistence type="predicted"/>
<evidence type="ECO:0000313" key="1">
    <source>
        <dbReference type="EMBL" id="DAE28812.1"/>
    </source>
</evidence>
<dbReference type="EMBL" id="BK059091">
    <property type="protein sequence ID" value="DAE28812.1"/>
    <property type="molecule type" value="Genomic_DNA"/>
</dbReference>
<reference evidence="1" key="1">
    <citation type="journal article" date="2021" name="Proc. Natl. Acad. Sci. U.S.A.">
        <title>A Catalog of Tens of Thousands of Viruses from Human Metagenomes Reveals Hidden Associations with Chronic Diseases.</title>
        <authorList>
            <person name="Tisza M.J."/>
            <person name="Buck C.B."/>
        </authorList>
    </citation>
    <scope>NUCLEOTIDE SEQUENCE</scope>
    <source>
        <strain evidence="1">CtmTa7</strain>
    </source>
</reference>
<accession>A0A8S5RCW0</accession>
<name>A0A8S5RCW0_9VIRU</name>
<sequence length="93" mass="10903">MAEEKKFLDLLGTSYLKDKIVECLKDYTDKKVSEIITYYDSIYNFPNVGNSNYIYIDKSANKTYRWDDNEIKYYCIGSDYNEIDMIDGGNSTD</sequence>
<protein>
    <submittedName>
        <fullName evidence="1">Uncharacterized protein</fullName>
    </submittedName>
</protein>